<reference evidence="7 8" key="1">
    <citation type="journal article" date="2021" name="Elife">
        <title>Chloroplast acquisition without the gene transfer in kleptoplastic sea slugs, Plakobranchus ocellatus.</title>
        <authorList>
            <person name="Maeda T."/>
            <person name="Takahashi S."/>
            <person name="Yoshida T."/>
            <person name="Shimamura S."/>
            <person name="Takaki Y."/>
            <person name="Nagai Y."/>
            <person name="Toyoda A."/>
            <person name="Suzuki Y."/>
            <person name="Arimoto A."/>
            <person name="Ishii H."/>
            <person name="Satoh N."/>
            <person name="Nishiyama T."/>
            <person name="Hasebe M."/>
            <person name="Maruyama T."/>
            <person name="Minagawa J."/>
            <person name="Obokata J."/>
            <person name="Shigenobu S."/>
        </authorList>
    </citation>
    <scope>NUCLEOTIDE SEQUENCE [LARGE SCALE GENOMIC DNA]</scope>
</reference>
<comment type="subcellular location">
    <subcellularLocation>
        <location evidence="1">Cytoplasm</location>
    </subcellularLocation>
</comment>
<dbReference type="GO" id="GO:0005813">
    <property type="term" value="C:centrosome"/>
    <property type="evidence" value="ECO:0007669"/>
    <property type="project" value="TreeGrafter"/>
</dbReference>
<keyword evidence="8" id="KW-1185">Reference proteome</keyword>
<keyword evidence="3 4" id="KW-0175">Coiled coil</keyword>
<dbReference type="InterPro" id="IPR036872">
    <property type="entry name" value="CH_dom_sf"/>
</dbReference>
<evidence type="ECO:0000259" key="6">
    <source>
        <dbReference type="Pfam" id="PF19047"/>
    </source>
</evidence>
<evidence type="ECO:0000313" key="8">
    <source>
        <dbReference type="Proteomes" id="UP000762676"/>
    </source>
</evidence>
<evidence type="ECO:0000256" key="4">
    <source>
        <dbReference type="SAM" id="Coils"/>
    </source>
</evidence>
<dbReference type="EMBL" id="BMAT01004065">
    <property type="protein sequence ID" value="GFR67510.1"/>
    <property type="molecule type" value="Genomic_DNA"/>
</dbReference>
<evidence type="ECO:0000256" key="1">
    <source>
        <dbReference type="ARBA" id="ARBA00004496"/>
    </source>
</evidence>
<dbReference type="GO" id="GO:0051959">
    <property type="term" value="F:dynein light intermediate chain binding"/>
    <property type="evidence" value="ECO:0007669"/>
    <property type="project" value="TreeGrafter"/>
</dbReference>
<dbReference type="GO" id="GO:0008017">
    <property type="term" value="F:microtubule binding"/>
    <property type="evidence" value="ECO:0007669"/>
    <property type="project" value="TreeGrafter"/>
</dbReference>
<feature type="region of interest" description="Disordered" evidence="5">
    <location>
        <begin position="602"/>
        <end position="623"/>
    </location>
</feature>
<dbReference type="Proteomes" id="UP000762676">
    <property type="component" value="Unassembled WGS sequence"/>
</dbReference>
<dbReference type="PANTHER" id="PTHR18947">
    <property type="entry name" value="HOOK PROTEINS"/>
    <property type="match status" value="1"/>
</dbReference>
<keyword evidence="2" id="KW-0963">Cytoplasm</keyword>
<evidence type="ECO:0000256" key="5">
    <source>
        <dbReference type="SAM" id="MobiDB-lite"/>
    </source>
</evidence>
<evidence type="ECO:0000256" key="2">
    <source>
        <dbReference type="ARBA" id="ARBA00022490"/>
    </source>
</evidence>
<evidence type="ECO:0000313" key="7">
    <source>
        <dbReference type="EMBL" id="GFR67510.1"/>
    </source>
</evidence>
<gene>
    <name evidence="7" type="ORF">ElyMa_001999500</name>
</gene>
<feature type="compositionally biased region" description="Basic and acidic residues" evidence="5">
    <location>
        <begin position="612"/>
        <end position="623"/>
    </location>
</feature>
<organism evidence="7 8">
    <name type="scientific">Elysia marginata</name>
    <dbReference type="NCBI Taxonomy" id="1093978"/>
    <lineage>
        <taxon>Eukaryota</taxon>
        <taxon>Metazoa</taxon>
        <taxon>Spiralia</taxon>
        <taxon>Lophotrochozoa</taxon>
        <taxon>Mollusca</taxon>
        <taxon>Gastropoda</taxon>
        <taxon>Heterobranchia</taxon>
        <taxon>Euthyneura</taxon>
        <taxon>Panpulmonata</taxon>
        <taxon>Sacoglossa</taxon>
        <taxon>Placobranchoidea</taxon>
        <taxon>Plakobranchidae</taxon>
        <taxon>Elysia</taxon>
    </lineage>
</organism>
<dbReference type="AlphaFoldDB" id="A0AAV4F432"/>
<dbReference type="Gene3D" id="1.10.418.10">
    <property type="entry name" value="Calponin-like domain"/>
    <property type="match status" value="1"/>
</dbReference>
<dbReference type="CDD" id="cd22223">
    <property type="entry name" value="HkD_HkRP"/>
    <property type="match status" value="1"/>
</dbReference>
<dbReference type="GO" id="GO:0031122">
    <property type="term" value="P:cytoplasmic microtubule organization"/>
    <property type="evidence" value="ECO:0007669"/>
    <property type="project" value="TreeGrafter"/>
</dbReference>
<dbReference type="SUPFAM" id="SSF116907">
    <property type="entry name" value="Hook domain"/>
    <property type="match status" value="1"/>
</dbReference>
<comment type="caution">
    <text evidence="7">The sequence shown here is derived from an EMBL/GenBank/DDBJ whole genome shotgun (WGS) entry which is preliminary data.</text>
</comment>
<sequence>MAADAEKAYMQNPLVLWVETFKANDGHPLEYKDLYDGVFLNDVMQQIDPRPAYDGVNRHVEDISVRLHNWDLLVKNVRGFYRDVLQQLLVLRLPNITTICRDPVKESSFAEVRKALLLVLGCAVQCEHKEDFIDRIMAMDILAQTEIVENIKEVTDDSETVLSIQRPDSPTSCNAYVDKLFHHLYRLIRERDQCAELACDLGQERDYYMSQVEGRPVVDSPQLSPEKHHLALELAECKAKLRHIRQELEDRQEQLSDVKDELQDSMASCTQLKQENASLLQEARATRSLRDELDIFKEKASKVDMFEKEILKYKERLNELEFYKARTEELKEDNSILEETKAMLEDQLEGSRKRIETVVELESEMRRYRQQLEDLTKERESDKEKLEYLTEENARLEFEKKSSMNESASLESELSAVRSKVGSMGSSLSEQLSETSHARVLRLELENQRLSAQLAEMKESALIHNAEISLEMEKENQRLSKKVEKLQASACESSEQAVRAESELASAREEKARLAKALDAVKDNTERQVLGLEKENEQLSQALNNIRERSEKTNDARVKDLERENKRLHEAVTSKNAELTRLEFEGRQLQRSIHQLDDSRQRLQDLEQENQSLEKENSELHQK</sequence>
<dbReference type="InterPro" id="IPR043936">
    <property type="entry name" value="HOOK_N"/>
</dbReference>
<accession>A0AAV4F432</accession>
<feature type="coiled-coil region" evidence="4">
    <location>
        <begin position="234"/>
        <end position="282"/>
    </location>
</feature>
<feature type="non-terminal residue" evidence="7">
    <location>
        <position position="623"/>
    </location>
</feature>
<dbReference type="Pfam" id="PF19047">
    <property type="entry name" value="HOOK_N"/>
    <property type="match status" value="1"/>
</dbReference>
<dbReference type="PANTHER" id="PTHR18947:SF28">
    <property type="entry name" value="GIRDIN, ISOFORM A"/>
    <property type="match status" value="1"/>
</dbReference>
<evidence type="ECO:0000256" key="3">
    <source>
        <dbReference type="ARBA" id="ARBA00023054"/>
    </source>
</evidence>
<feature type="domain" description="HOOK N-terminal" evidence="6">
    <location>
        <begin position="12"/>
        <end position="153"/>
    </location>
</feature>
<dbReference type="GO" id="GO:0030705">
    <property type="term" value="P:cytoskeleton-dependent intracellular transport"/>
    <property type="evidence" value="ECO:0007669"/>
    <property type="project" value="InterPro"/>
</dbReference>
<protein>
    <submittedName>
        <fullName evidence="7">Girdin-like isoform X5</fullName>
    </submittedName>
</protein>
<name>A0AAV4F432_9GAST</name>
<proteinExistence type="predicted"/>
<dbReference type="GO" id="GO:0005737">
    <property type="term" value="C:cytoplasm"/>
    <property type="evidence" value="ECO:0007669"/>
    <property type="project" value="UniProtKB-SubCell"/>
</dbReference>
<feature type="coiled-coil region" evidence="4">
    <location>
        <begin position="313"/>
        <end position="406"/>
    </location>
</feature>